<sequence>MKLQFKLAGSIAACILVLILGIGIGSVFVPPQDIIKIIFSKIAQKEISCIEPTFVAIVWNVRLPRVLVAFLAGGSLAVSGAVMQSILKNPLASSYTMGVSSGAALGAALVILTGFTLPLIPAFTLPLAGTLAGLLTVYASVKVASLVDRNFENSTIILTGIVFSLFINGIITVIIALNRDGMARLIFWQMGSFASQNIKNFNVLLPICAAGTIILTGFSHEMDLLTFGEEQAKTMGVDTKKVKWGLLFLASALTGTVISFVGIIGFIDLISPHIVRKLVGARHKIVIPLSFCIGGTAMVLCDMTARTILSPQELSVGAITALAGAPFFCYVYFKGRRRA</sequence>
<comment type="similarity">
    <text evidence="2">Belongs to the binding-protein-dependent transport system permease family. FecCD subfamily.</text>
</comment>
<dbReference type="AlphaFoldDB" id="A0A0E2E5E8"/>
<dbReference type="SUPFAM" id="SSF81345">
    <property type="entry name" value="ABC transporter involved in vitamin B12 uptake, BtuC"/>
    <property type="match status" value="1"/>
</dbReference>
<feature type="transmembrane region" description="Helical" evidence="8">
    <location>
        <begin position="244"/>
        <end position="264"/>
    </location>
</feature>
<feature type="transmembrane region" description="Helical" evidence="8">
    <location>
        <begin position="198"/>
        <end position="218"/>
    </location>
</feature>
<organism evidence="9">
    <name type="scientific">Treponema denticola H-22</name>
    <dbReference type="NCBI Taxonomy" id="999432"/>
    <lineage>
        <taxon>Bacteria</taxon>
        <taxon>Pseudomonadati</taxon>
        <taxon>Spirochaetota</taxon>
        <taxon>Spirochaetia</taxon>
        <taxon>Spirochaetales</taxon>
        <taxon>Treponemataceae</taxon>
        <taxon>Treponema</taxon>
    </lineage>
</organism>
<evidence type="ECO:0000256" key="7">
    <source>
        <dbReference type="ARBA" id="ARBA00023136"/>
    </source>
</evidence>
<name>A0A0E2E5E8_TREDN</name>
<dbReference type="Proteomes" id="UP000011705">
    <property type="component" value="Chromosome"/>
</dbReference>
<evidence type="ECO:0000256" key="6">
    <source>
        <dbReference type="ARBA" id="ARBA00022989"/>
    </source>
</evidence>
<evidence type="ECO:0000256" key="8">
    <source>
        <dbReference type="SAM" id="Phobius"/>
    </source>
</evidence>
<evidence type="ECO:0000256" key="4">
    <source>
        <dbReference type="ARBA" id="ARBA00022475"/>
    </source>
</evidence>
<dbReference type="PANTHER" id="PTHR30472">
    <property type="entry name" value="FERRIC ENTEROBACTIN TRANSPORT SYSTEM PERMEASE PROTEIN"/>
    <property type="match status" value="1"/>
</dbReference>
<dbReference type="PANTHER" id="PTHR30472:SF25">
    <property type="entry name" value="ABC TRANSPORTER PERMEASE PROTEIN MJ0876-RELATED"/>
    <property type="match status" value="1"/>
</dbReference>
<keyword evidence="5 8" id="KW-0812">Transmembrane</keyword>
<dbReference type="InterPro" id="IPR000522">
    <property type="entry name" value="ABC_transptr_permease_BtuC"/>
</dbReference>
<dbReference type="GO" id="GO:0022857">
    <property type="term" value="F:transmembrane transporter activity"/>
    <property type="evidence" value="ECO:0007669"/>
    <property type="project" value="InterPro"/>
</dbReference>
<dbReference type="FunFam" id="1.10.3470.10:FF:000001">
    <property type="entry name" value="Vitamin B12 ABC transporter permease BtuC"/>
    <property type="match status" value="1"/>
</dbReference>
<evidence type="ECO:0000256" key="1">
    <source>
        <dbReference type="ARBA" id="ARBA00004651"/>
    </source>
</evidence>
<reference evidence="9" key="1">
    <citation type="submission" date="2012-01" db="EMBL/GenBank/DDBJ databases">
        <title>The Genome Sequence of Treponema denticola H-22.</title>
        <authorList>
            <consortium name="The Broad Institute Genome Sequencing Platform"/>
            <person name="Earl A."/>
            <person name="Ward D."/>
            <person name="Feldgarden M."/>
            <person name="Gevers D."/>
            <person name="Blanton J.M."/>
            <person name="Fenno C.J."/>
            <person name="Baranova O.V."/>
            <person name="Mathney J."/>
            <person name="Dewhirst F.E."/>
            <person name="Izard J."/>
            <person name="Young S.K."/>
            <person name="Zeng Q."/>
            <person name="Gargeya S."/>
            <person name="Fitzgerald M."/>
            <person name="Haas B."/>
            <person name="Abouelleil A."/>
            <person name="Alvarado L."/>
            <person name="Arachchi H.M."/>
            <person name="Berlin A."/>
            <person name="Chapman S.B."/>
            <person name="Gearin G."/>
            <person name="Goldberg J."/>
            <person name="Griggs A."/>
            <person name="Gujja S."/>
            <person name="Hansen M."/>
            <person name="Heiman D."/>
            <person name="Howarth C."/>
            <person name="Larimer J."/>
            <person name="Lui A."/>
            <person name="MacDonald P.J.P."/>
            <person name="McCowen C."/>
            <person name="Montmayeur A."/>
            <person name="Murphy C."/>
            <person name="Neiman D."/>
            <person name="Pearson M."/>
            <person name="Priest M."/>
            <person name="Roberts A."/>
            <person name="Saif S."/>
            <person name="Shea T."/>
            <person name="Sisk P."/>
            <person name="Stolte C."/>
            <person name="Sykes S."/>
            <person name="Wortman J."/>
            <person name="Nusbaum C."/>
            <person name="Birren B."/>
        </authorList>
    </citation>
    <scope>NUCLEOTIDE SEQUENCE [LARGE SCALE GENOMIC DNA]</scope>
    <source>
        <strain evidence="9">H-22</strain>
    </source>
</reference>
<dbReference type="GO" id="GO:0033214">
    <property type="term" value="P:siderophore-iron import into cell"/>
    <property type="evidence" value="ECO:0007669"/>
    <property type="project" value="TreeGrafter"/>
</dbReference>
<keyword evidence="4" id="KW-1003">Cell membrane</keyword>
<protein>
    <submittedName>
        <fullName evidence="9">Uncharacterized protein</fullName>
    </submittedName>
</protein>
<feature type="transmembrane region" description="Helical" evidence="8">
    <location>
        <begin position="119"/>
        <end position="141"/>
    </location>
</feature>
<proteinExistence type="inferred from homology"/>
<comment type="caution">
    <text evidence="9">The sequence shown here is derived from an EMBL/GenBank/DDBJ whole genome shotgun (WGS) entry which is preliminary data.</text>
</comment>
<dbReference type="GO" id="GO:0005886">
    <property type="term" value="C:plasma membrane"/>
    <property type="evidence" value="ECO:0007669"/>
    <property type="project" value="UniProtKB-SubCell"/>
</dbReference>
<feature type="transmembrane region" description="Helical" evidence="8">
    <location>
        <begin position="156"/>
        <end position="177"/>
    </location>
</feature>
<feature type="transmembrane region" description="Helical" evidence="8">
    <location>
        <begin position="314"/>
        <end position="333"/>
    </location>
</feature>
<evidence type="ECO:0000256" key="2">
    <source>
        <dbReference type="ARBA" id="ARBA00007935"/>
    </source>
</evidence>
<evidence type="ECO:0000313" key="9">
    <source>
        <dbReference type="EMBL" id="EMB34186.1"/>
    </source>
</evidence>
<dbReference type="EMBL" id="AGDV01000009">
    <property type="protein sequence ID" value="EMB34186.1"/>
    <property type="molecule type" value="Genomic_DNA"/>
</dbReference>
<keyword evidence="6 8" id="KW-1133">Transmembrane helix</keyword>
<dbReference type="RefSeq" id="WP_002683846.1">
    <property type="nucleotide sequence ID" value="NZ_CM001795.1"/>
</dbReference>
<evidence type="ECO:0000256" key="5">
    <source>
        <dbReference type="ARBA" id="ARBA00022692"/>
    </source>
</evidence>
<keyword evidence="3" id="KW-0813">Transport</keyword>
<feature type="transmembrane region" description="Helical" evidence="8">
    <location>
        <begin position="92"/>
        <end position="112"/>
    </location>
</feature>
<gene>
    <name evidence="9" type="ORF">HMPREF9726_00935</name>
</gene>
<feature type="transmembrane region" description="Helical" evidence="8">
    <location>
        <begin position="285"/>
        <end position="308"/>
    </location>
</feature>
<comment type="subcellular location">
    <subcellularLocation>
        <location evidence="1">Cell membrane</location>
        <topology evidence="1">Multi-pass membrane protein</topology>
    </subcellularLocation>
</comment>
<evidence type="ECO:0000256" key="3">
    <source>
        <dbReference type="ARBA" id="ARBA00022448"/>
    </source>
</evidence>
<accession>A0A0E2E5E8</accession>
<dbReference type="Gene3D" id="1.10.3470.10">
    <property type="entry name" value="ABC transporter involved in vitamin B12 uptake, BtuC"/>
    <property type="match status" value="1"/>
</dbReference>
<dbReference type="Pfam" id="PF01032">
    <property type="entry name" value="FecCD"/>
    <property type="match status" value="1"/>
</dbReference>
<feature type="transmembrane region" description="Helical" evidence="8">
    <location>
        <begin position="6"/>
        <end position="29"/>
    </location>
</feature>
<dbReference type="HOGENOM" id="CLU_013016_0_3_12"/>
<dbReference type="InterPro" id="IPR037294">
    <property type="entry name" value="ABC_BtuC-like"/>
</dbReference>
<keyword evidence="7 8" id="KW-0472">Membrane</keyword>
<dbReference type="PATRIC" id="fig|999432.5.peg.973"/>
<dbReference type="CDD" id="cd06550">
    <property type="entry name" value="TM_ABC_iron-siderophores_like"/>
    <property type="match status" value="1"/>
</dbReference>